<sequence length="759" mass="88936">MDVSSNDDEDFELVVSGGDSETDTTKNYTDSQRLYDNDERMQDIREHAQDSSIIDDQIATCSRYDQLGPYDEESRDSLRSLQNGWNNMNISTFDCNSNQEPFAANNLEDPEEVVATLSSEGINTSSQSSNDGSQSSLDEDRVNHQMPSNSHGERLKRRRINERLKKLSRKRRRIESDWEKWKRKRAVNTGSEYKPKGSDRKSINKRRMKPCCNCKSQCSSKLPKSERENCRFHFWNLGNHEQQWQYVLRHVKEKELDSGLRKKRSRIYELNGVRVCKVMFMNTLGISGKFVNTALKKARNKSEAIVDRRGRNRGTKDNLNKVRTELRASVVKHINLFPRIESHYARKDSNKEYLSSELSLNKMYKLYETWSLKKYGTSASKWVYSDVFNTEFNISFYKPKKDLCNLCEQYKNSSPDEKRNLQKKYDDHISNKLKVRELKEVDSLIAKQPQNTYISVACFDLEKVLSYPKAETNALHYLSKFHTYNETIYDVGKHKGYCYVWPEHEAKRGSDETASVVLDYLDRKESEGFKEFILYCDNCAGQNKNRMVIGMCLYASIKFKIRIILRFLEVGHTQNEGDSVHAMIEKNSRHRDVWTHDDWVQVILTARTTKPYRVIDVQHSMVFDFKDFAGRFNWKKNSRGEQVRVSNIKEVCISHDLEGYILYKTSFSEPYDRIDIFEGKEKFDVTSFPLKKLYDGLQKIKGRKLKSMLALCNRNLIPKQHHYYYRHLEEIHQEQNSNQSDEDEFDGLDSDKLDSGSEC</sequence>
<organism evidence="1 2">
    <name type="scientific">Eretmocerus hayati</name>
    <dbReference type="NCBI Taxonomy" id="131215"/>
    <lineage>
        <taxon>Eukaryota</taxon>
        <taxon>Metazoa</taxon>
        <taxon>Ecdysozoa</taxon>
        <taxon>Arthropoda</taxon>
        <taxon>Hexapoda</taxon>
        <taxon>Insecta</taxon>
        <taxon>Pterygota</taxon>
        <taxon>Neoptera</taxon>
        <taxon>Endopterygota</taxon>
        <taxon>Hymenoptera</taxon>
        <taxon>Apocrita</taxon>
        <taxon>Proctotrupomorpha</taxon>
        <taxon>Chalcidoidea</taxon>
        <taxon>Aphelinidae</taxon>
        <taxon>Aphelininae</taxon>
        <taxon>Eretmocerus</taxon>
    </lineage>
</organism>
<evidence type="ECO:0000313" key="2">
    <source>
        <dbReference type="Proteomes" id="UP001239111"/>
    </source>
</evidence>
<proteinExistence type="predicted"/>
<reference evidence="1" key="1">
    <citation type="submission" date="2023-04" db="EMBL/GenBank/DDBJ databases">
        <title>A chromosome-level genome assembly of the parasitoid wasp Eretmocerus hayati.</title>
        <authorList>
            <person name="Zhong Y."/>
            <person name="Liu S."/>
            <person name="Liu Y."/>
        </authorList>
    </citation>
    <scope>NUCLEOTIDE SEQUENCE</scope>
    <source>
        <strain evidence="1">ZJU_SS_LIU_2023</strain>
    </source>
</reference>
<gene>
    <name evidence="1" type="ORF">QAD02_023799</name>
</gene>
<keyword evidence="2" id="KW-1185">Reference proteome</keyword>
<evidence type="ECO:0000313" key="1">
    <source>
        <dbReference type="EMBL" id="KAJ8688004.1"/>
    </source>
</evidence>
<name>A0ACC2PXK7_9HYME</name>
<comment type="caution">
    <text evidence="1">The sequence shown here is derived from an EMBL/GenBank/DDBJ whole genome shotgun (WGS) entry which is preliminary data.</text>
</comment>
<accession>A0ACC2PXK7</accession>
<dbReference type="Proteomes" id="UP001239111">
    <property type="component" value="Chromosome 1"/>
</dbReference>
<dbReference type="EMBL" id="CM056741">
    <property type="protein sequence ID" value="KAJ8688004.1"/>
    <property type="molecule type" value="Genomic_DNA"/>
</dbReference>
<protein>
    <submittedName>
        <fullName evidence="1">Uncharacterized protein</fullName>
    </submittedName>
</protein>